<name>A0ABS0SX96_9CAUL</name>
<sequence>MERTILPVEDRLVDLGAVSVETKGAPSTMPEFSQEQPQSGLNQD</sequence>
<dbReference type="InterPro" id="IPR049805">
    <property type="entry name" value="Lasso_benenodin"/>
</dbReference>
<evidence type="ECO:0000256" key="1">
    <source>
        <dbReference type="SAM" id="MobiDB-lite"/>
    </source>
</evidence>
<proteinExistence type="predicted"/>
<organism evidence="2 3">
    <name type="scientific">Caulobacter hibisci</name>
    <dbReference type="NCBI Taxonomy" id="2035993"/>
    <lineage>
        <taxon>Bacteria</taxon>
        <taxon>Pseudomonadati</taxon>
        <taxon>Pseudomonadota</taxon>
        <taxon>Alphaproteobacteria</taxon>
        <taxon>Caulobacterales</taxon>
        <taxon>Caulobacteraceae</taxon>
        <taxon>Caulobacter</taxon>
    </lineage>
</organism>
<feature type="compositionally biased region" description="Polar residues" evidence="1">
    <location>
        <begin position="30"/>
        <end position="44"/>
    </location>
</feature>
<evidence type="ECO:0000313" key="3">
    <source>
        <dbReference type="Proteomes" id="UP000639859"/>
    </source>
</evidence>
<evidence type="ECO:0000313" key="2">
    <source>
        <dbReference type="EMBL" id="MBI1684218.1"/>
    </source>
</evidence>
<reference evidence="2 3" key="1">
    <citation type="submission" date="2020-11" db="EMBL/GenBank/DDBJ databases">
        <title>genome sequence of strain KACC 18849.</title>
        <authorList>
            <person name="Gao J."/>
            <person name="Zhang X."/>
        </authorList>
    </citation>
    <scope>NUCLEOTIDE SEQUENCE [LARGE SCALE GENOMIC DNA]</scope>
    <source>
        <strain evidence="2 3">KACC 18849</strain>
    </source>
</reference>
<gene>
    <name evidence="2" type="ORF">I4Q42_11125</name>
</gene>
<dbReference type="Proteomes" id="UP000639859">
    <property type="component" value="Unassembled WGS sequence"/>
</dbReference>
<dbReference type="Pfam" id="PF24178">
    <property type="entry name" value="Subterisin"/>
    <property type="match status" value="1"/>
</dbReference>
<dbReference type="EMBL" id="JADWOX010000006">
    <property type="protein sequence ID" value="MBI1684218.1"/>
    <property type="molecule type" value="Genomic_DNA"/>
</dbReference>
<protein>
    <submittedName>
        <fullName evidence="2">Benenodin family lasso peptide</fullName>
    </submittedName>
</protein>
<feature type="region of interest" description="Disordered" evidence="1">
    <location>
        <begin position="22"/>
        <end position="44"/>
    </location>
</feature>
<dbReference type="RefSeq" id="WP_198576139.1">
    <property type="nucleotide sequence ID" value="NZ_JADWOX010000006.1"/>
</dbReference>
<accession>A0ABS0SX96</accession>
<dbReference type="NCBIfam" id="NF033522">
    <property type="entry name" value="lasso_benenodin"/>
    <property type="match status" value="1"/>
</dbReference>
<keyword evidence="3" id="KW-1185">Reference proteome</keyword>
<comment type="caution">
    <text evidence="2">The sequence shown here is derived from an EMBL/GenBank/DDBJ whole genome shotgun (WGS) entry which is preliminary data.</text>
</comment>